<evidence type="ECO:0000313" key="4">
    <source>
        <dbReference type="EMBL" id="ACT16261.1"/>
    </source>
</evidence>
<evidence type="ECO:0000256" key="2">
    <source>
        <dbReference type="SAM" id="Coils"/>
    </source>
</evidence>
<accession>C6E8X2</accession>
<dbReference type="HAMAP" id="MF_01584">
    <property type="entry name" value="UPF0502"/>
    <property type="match status" value="1"/>
</dbReference>
<dbReference type="HOGENOM" id="CLU_057831_1_0_7"/>
<evidence type="ECO:0000256" key="3">
    <source>
        <dbReference type="SAM" id="MobiDB-lite"/>
    </source>
</evidence>
<gene>
    <name evidence="4" type="ordered locus">GM21_0176</name>
</gene>
<feature type="region of interest" description="Disordered" evidence="3">
    <location>
        <begin position="168"/>
        <end position="195"/>
    </location>
</feature>
<dbReference type="OrthoDB" id="9784785at2"/>
<organism evidence="4">
    <name type="scientific">Geobacter sp. (strain M21)</name>
    <dbReference type="NCBI Taxonomy" id="443144"/>
    <lineage>
        <taxon>Bacteria</taxon>
        <taxon>Pseudomonadati</taxon>
        <taxon>Thermodesulfobacteriota</taxon>
        <taxon>Desulfuromonadia</taxon>
        <taxon>Geobacterales</taxon>
        <taxon>Geobacteraceae</taxon>
        <taxon>Geobacter</taxon>
    </lineage>
</organism>
<dbReference type="PANTHER" id="PTHR38768:SF1">
    <property type="entry name" value="UPF0502 PROTEIN YCEH"/>
    <property type="match status" value="1"/>
</dbReference>
<dbReference type="InterPro" id="IPR036390">
    <property type="entry name" value="WH_DNA-bd_sf"/>
</dbReference>
<protein>
    <submittedName>
        <fullName evidence="4">Uncharacterized protein</fullName>
    </submittedName>
</protein>
<dbReference type="PANTHER" id="PTHR38768">
    <property type="entry name" value="UPF0502 PROTEIN YCEH"/>
    <property type="match status" value="1"/>
</dbReference>
<sequence length="226" mass="24774">MRMNLSELEIRILGCLMEKELATPEIYPLTLNALASACNQKSNRDPAMSVTEADLLRGLEALGARGLARLTTTGGRVPKYCHSVADNLGLAAAERAVLAELMLRGAQTAAELRSRCERMTEMGEIESVEETLRKLQQHGPPLVVRLPRQPGRKEQRYLQVFAGLPELPDEPEAAEEIEPTAGPRAAAGRPAAGNERLERLEEGIGSLRQEIAALRREVQEMLEAFA</sequence>
<dbReference type="AlphaFoldDB" id="C6E8X2"/>
<dbReference type="eggNOG" id="COG3132">
    <property type="taxonomic scope" value="Bacteria"/>
</dbReference>
<dbReference type="SUPFAM" id="SSF46785">
    <property type="entry name" value="Winged helix' DNA-binding domain"/>
    <property type="match status" value="2"/>
</dbReference>
<dbReference type="Pfam" id="PF04337">
    <property type="entry name" value="DUF480"/>
    <property type="match status" value="1"/>
</dbReference>
<dbReference type="KEGG" id="gem:GM21_0176"/>
<evidence type="ECO:0000256" key="1">
    <source>
        <dbReference type="HAMAP-Rule" id="MF_01584"/>
    </source>
</evidence>
<dbReference type="EMBL" id="CP001661">
    <property type="protein sequence ID" value="ACT16261.1"/>
    <property type="molecule type" value="Genomic_DNA"/>
</dbReference>
<feature type="compositionally biased region" description="Acidic residues" evidence="3">
    <location>
        <begin position="168"/>
        <end position="178"/>
    </location>
</feature>
<reference evidence="4" key="1">
    <citation type="submission" date="2009-07" db="EMBL/GenBank/DDBJ databases">
        <title>Complete sequence of Geobacter sp. M21.</title>
        <authorList>
            <consortium name="US DOE Joint Genome Institute"/>
            <person name="Lucas S."/>
            <person name="Copeland A."/>
            <person name="Lapidus A."/>
            <person name="Glavina del Rio T."/>
            <person name="Dalin E."/>
            <person name="Tice H."/>
            <person name="Bruce D."/>
            <person name="Goodwin L."/>
            <person name="Pitluck S."/>
            <person name="Saunders E."/>
            <person name="Brettin T."/>
            <person name="Detter J.C."/>
            <person name="Han C."/>
            <person name="Larimer F."/>
            <person name="Land M."/>
            <person name="Hauser L."/>
            <person name="Kyrpides N."/>
            <person name="Ovchinnikova G."/>
            <person name="Lovley D."/>
        </authorList>
    </citation>
    <scope>NUCLEOTIDE SEQUENCE [LARGE SCALE GENOMIC DNA]</scope>
    <source>
        <strain evidence="4">M21</strain>
    </source>
</reference>
<comment type="similarity">
    <text evidence="1">Belongs to the UPF0502 family.</text>
</comment>
<keyword evidence="2" id="KW-0175">Coiled coil</keyword>
<proteinExistence type="inferred from homology"/>
<name>C6E8X2_GEOSM</name>
<feature type="compositionally biased region" description="Low complexity" evidence="3">
    <location>
        <begin position="179"/>
        <end position="193"/>
    </location>
</feature>
<feature type="coiled-coil region" evidence="2">
    <location>
        <begin position="197"/>
        <end position="224"/>
    </location>
</feature>
<dbReference type="InterPro" id="IPR007432">
    <property type="entry name" value="DUF480"/>
</dbReference>
<dbReference type="InterPro" id="IPR036388">
    <property type="entry name" value="WH-like_DNA-bd_sf"/>
</dbReference>
<dbReference type="Gene3D" id="1.10.10.10">
    <property type="entry name" value="Winged helix-like DNA-binding domain superfamily/Winged helix DNA-binding domain"/>
    <property type="match status" value="2"/>
</dbReference>
<dbReference type="STRING" id="443144.GM21_0176"/>